<dbReference type="Pfam" id="PF00126">
    <property type="entry name" value="HTH_1"/>
    <property type="match status" value="1"/>
</dbReference>
<dbReference type="PROSITE" id="PS50931">
    <property type="entry name" value="HTH_LYSR"/>
    <property type="match status" value="1"/>
</dbReference>
<keyword evidence="4" id="KW-0804">Transcription</keyword>
<evidence type="ECO:0000313" key="6">
    <source>
        <dbReference type="EMBL" id="KRO40281.1"/>
    </source>
</evidence>
<dbReference type="GO" id="GO:0003677">
    <property type="term" value="F:DNA binding"/>
    <property type="evidence" value="ECO:0007669"/>
    <property type="project" value="UniProtKB-KW"/>
</dbReference>
<protein>
    <submittedName>
        <fullName evidence="6">LysR family transcriptional regulator</fullName>
    </submittedName>
</protein>
<evidence type="ECO:0000256" key="1">
    <source>
        <dbReference type="ARBA" id="ARBA00009437"/>
    </source>
</evidence>
<dbReference type="SUPFAM" id="SSF53850">
    <property type="entry name" value="Periplasmic binding protein-like II"/>
    <property type="match status" value="1"/>
</dbReference>
<dbReference type="Gene3D" id="3.40.190.10">
    <property type="entry name" value="Periplasmic binding protein-like II"/>
    <property type="match status" value="2"/>
</dbReference>
<reference evidence="7" key="1">
    <citation type="submission" date="2015-10" db="EMBL/GenBank/DDBJ databases">
        <title>Metagenome-Assembled Genomes uncover a global brackish microbiome.</title>
        <authorList>
            <person name="Hugerth L.W."/>
            <person name="Larsson J."/>
            <person name="Alneberg J."/>
            <person name="Lindh M.V."/>
            <person name="Legrand C."/>
            <person name="Pinhassi J."/>
            <person name="Andersson A."/>
        </authorList>
    </citation>
    <scope>NUCLEOTIDE SEQUENCE [LARGE SCALE GENOMIC DNA]</scope>
</reference>
<evidence type="ECO:0000313" key="7">
    <source>
        <dbReference type="Proteomes" id="UP000050874"/>
    </source>
</evidence>
<dbReference type="PANTHER" id="PTHR30346:SF10">
    <property type="entry name" value="TRANSCRIPTIONAL REGULATOR OF OXIDATIVE STRESS OXYR"/>
    <property type="match status" value="1"/>
</dbReference>
<evidence type="ECO:0000256" key="4">
    <source>
        <dbReference type="ARBA" id="ARBA00023163"/>
    </source>
</evidence>
<dbReference type="GO" id="GO:0003700">
    <property type="term" value="F:DNA-binding transcription factor activity"/>
    <property type="evidence" value="ECO:0007669"/>
    <property type="project" value="InterPro"/>
</dbReference>
<gene>
    <name evidence="6" type="ORF">ABR63_08645</name>
</gene>
<dbReference type="PANTHER" id="PTHR30346">
    <property type="entry name" value="TRANSCRIPTIONAL DUAL REGULATOR HCAR-RELATED"/>
    <property type="match status" value="1"/>
</dbReference>
<sequence>MLTLKQMDYALAVKKTLHFKKAAEACFISPSTLSNAITEMERHLGFQVFERANKKVFVTTLGMEFLQQAQSIHLQVRDIQRLAESQVEPLGKVLSIGIIPTISPYFLPIVLPKIKQDFPGLSLKIEEGQSNKLVDKVKNGELDMAILALPYNLDGLISLKFWEEDFYWVAHHETKHAGTKEIRATQLEHSELMLLEDGHCLKDHILDACKISSHSKHVVKASSLVTLIQLVQGNMGTTLVPHMALDQLLSSNKDLLRSHLNEPGPHREIALIMRPTYSGMKGAELLKDLFKDAMSQHLSSKK</sequence>
<dbReference type="CDD" id="cd08411">
    <property type="entry name" value="PBP2_OxyR"/>
    <property type="match status" value="1"/>
</dbReference>
<dbReference type="InterPro" id="IPR036390">
    <property type="entry name" value="WH_DNA-bd_sf"/>
</dbReference>
<organism evidence="6 7">
    <name type="scientific">SAR86 cluster bacterium BACL1 MAG-120920-bin57</name>
    <dbReference type="NCBI Taxonomy" id="1655571"/>
    <lineage>
        <taxon>Bacteria</taxon>
        <taxon>Pseudomonadati</taxon>
        <taxon>Pseudomonadota</taxon>
        <taxon>Gammaproteobacteria</taxon>
        <taxon>SAR86 cluster</taxon>
    </lineage>
</organism>
<keyword evidence="3" id="KW-0238">DNA-binding</keyword>
<proteinExistence type="inferred from homology"/>
<feature type="domain" description="HTH lysR-type" evidence="5">
    <location>
        <begin position="2"/>
        <end position="59"/>
    </location>
</feature>
<evidence type="ECO:0000259" key="5">
    <source>
        <dbReference type="PROSITE" id="PS50931"/>
    </source>
</evidence>
<dbReference type="InterPro" id="IPR036388">
    <property type="entry name" value="WH-like_DNA-bd_sf"/>
</dbReference>
<dbReference type="InterPro" id="IPR000847">
    <property type="entry name" value="LysR_HTH_N"/>
</dbReference>
<comment type="caution">
    <text evidence="6">The sequence shown here is derived from an EMBL/GenBank/DDBJ whole genome shotgun (WGS) entry which is preliminary data.</text>
</comment>
<keyword evidence="2" id="KW-0805">Transcription regulation</keyword>
<dbReference type="GO" id="GO:0032993">
    <property type="term" value="C:protein-DNA complex"/>
    <property type="evidence" value="ECO:0007669"/>
    <property type="project" value="TreeGrafter"/>
</dbReference>
<dbReference type="Gene3D" id="1.10.10.10">
    <property type="entry name" value="Winged helix-like DNA-binding domain superfamily/Winged helix DNA-binding domain"/>
    <property type="match status" value="1"/>
</dbReference>
<dbReference type="Pfam" id="PF03466">
    <property type="entry name" value="LysR_substrate"/>
    <property type="match status" value="1"/>
</dbReference>
<accession>A0A0R2PQD9</accession>
<dbReference type="SUPFAM" id="SSF46785">
    <property type="entry name" value="Winged helix' DNA-binding domain"/>
    <property type="match status" value="1"/>
</dbReference>
<dbReference type="AlphaFoldDB" id="A0A0R2PQD9"/>
<evidence type="ECO:0000256" key="3">
    <source>
        <dbReference type="ARBA" id="ARBA00023125"/>
    </source>
</evidence>
<dbReference type="InterPro" id="IPR005119">
    <property type="entry name" value="LysR_subst-bd"/>
</dbReference>
<evidence type="ECO:0000256" key="2">
    <source>
        <dbReference type="ARBA" id="ARBA00023015"/>
    </source>
</evidence>
<name>A0A0R2PQD9_9GAMM</name>
<dbReference type="EMBL" id="LIAV01000144">
    <property type="protein sequence ID" value="KRO40281.1"/>
    <property type="molecule type" value="Genomic_DNA"/>
</dbReference>
<comment type="similarity">
    <text evidence="1">Belongs to the LysR transcriptional regulatory family.</text>
</comment>
<dbReference type="Proteomes" id="UP000050874">
    <property type="component" value="Unassembled WGS sequence"/>
</dbReference>